<evidence type="ECO:0000259" key="11">
    <source>
        <dbReference type="PROSITE" id="PS51767"/>
    </source>
</evidence>
<dbReference type="GO" id="GO:0006508">
    <property type="term" value="P:proteolysis"/>
    <property type="evidence" value="ECO:0007669"/>
    <property type="project" value="UniProtKB-KW"/>
</dbReference>
<protein>
    <recommendedName>
        <fullName evidence="11">Peptidase A1 domain-containing protein</fullName>
    </recommendedName>
</protein>
<evidence type="ECO:0000256" key="3">
    <source>
        <dbReference type="ARBA" id="ARBA00022750"/>
    </source>
</evidence>
<keyword evidence="5" id="KW-0865">Zymogen</keyword>
<dbReference type="Pfam" id="PF00026">
    <property type="entry name" value="Asp"/>
    <property type="match status" value="1"/>
</dbReference>
<proteinExistence type="inferred from homology"/>
<dbReference type="InterPro" id="IPR021109">
    <property type="entry name" value="Peptidase_aspartic_dom_sf"/>
</dbReference>
<keyword evidence="10" id="KW-0732">Signal</keyword>
<feature type="domain" description="Peptidase A1" evidence="11">
    <location>
        <begin position="85"/>
        <end position="388"/>
    </location>
</feature>
<organism evidence="12 13">
    <name type="scientific">Geranomyces variabilis</name>
    <dbReference type="NCBI Taxonomy" id="109894"/>
    <lineage>
        <taxon>Eukaryota</taxon>
        <taxon>Fungi</taxon>
        <taxon>Fungi incertae sedis</taxon>
        <taxon>Chytridiomycota</taxon>
        <taxon>Chytridiomycota incertae sedis</taxon>
        <taxon>Chytridiomycetes</taxon>
        <taxon>Spizellomycetales</taxon>
        <taxon>Powellomycetaceae</taxon>
        <taxon>Geranomyces</taxon>
    </lineage>
</organism>
<dbReference type="GO" id="GO:0004190">
    <property type="term" value="F:aspartic-type endopeptidase activity"/>
    <property type="evidence" value="ECO:0007669"/>
    <property type="project" value="UniProtKB-KW"/>
</dbReference>
<dbReference type="PANTHER" id="PTHR47966">
    <property type="entry name" value="BETA-SITE APP-CLEAVING ENZYME, ISOFORM A-RELATED"/>
    <property type="match status" value="1"/>
</dbReference>
<evidence type="ECO:0000256" key="7">
    <source>
        <dbReference type="PIRSR" id="PIRSR601461-1"/>
    </source>
</evidence>
<dbReference type="SUPFAM" id="SSF50630">
    <property type="entry name" value="Acid proteases"/>
    <property type="match status" value="1"/>
</dbReference>
<gene>
    <name evidence="12" type="ORF">HDU87_003894</name>
</gene>
<evidence type="ECO:0000256" key="5">
    <source>
        <dbReference type="ARBA" id="ARBA00023145"/>
    </source>
</evidence>
<feature type="chain" id="PRO_5042111011" description="Peptidase A1 domain-containing protein" evidence="10">
    <location>
        <begin position="24"/>
        <end position="401"/>
    </location>
</feature>
<feature type="disulfide bond" evidence="8">
    <location>
        <begin position="315"/>
        <end position="349"/>
    </location>
</feature>
<evidence type="ECO:0000256" key="10">
    <source>
        <dbReference type="SAM" id="SignalP"/>
    </source>
</evidence>
<accession>A0AAD5XQG9</accession>
<comment type="similarity">
    <text evidence="1 9">Belongs to the peptidase A1 family.</text>
</comment>
<keyword evidence="6 8" id="KW-1015">Disulfide bond</keyword>
<dbReference type="Proteomes" id="UP001212152">
    <property type="component" value="Unassembled WGS sequence"/>
</dbReference>
<evidence type="ECO:0000313" key="13">
    <source>
        <dbReference type="Proteomes" id="UP001212152"/>
    </source>
</evidence>
<evidence type="ECO:0000256" key="2">
    <source>
        <dbReference type="ARBA" id="ARBA00022670"/>
    </source>
</evidence>
<evidence type="ECO:0000256" key="9">
    <source>
        <dbReference type="RuleBase" id="RU000454"/>
    </source>
</evidence>
<dbReference type="AlphaFoldDB" id="A0AAD5XQG9"/>
<dbReference type="PANTHER" id="PTHR47966:SF51">
    <property type="entry name" value="BETA-SITE APP-CLEAVING ENZYME, ISOFORM A-RELATED"/>
    <property type="match status" value="1"/>
</dbReference>
<dbReference type="EMBL" id="JADGJQ010000003">
    <property type="protein sequence ID" value="KAJ3184496.1"/>
    <property type="molecule type" value="Genomic_DNA"/>
</dbReference>
<dbReference type="PROSITE" id="PS00141">
    <property type="entry name" value="ASP_PROTEASE"/>
    <property type="match status" value="2"/>
</dbReference>
<dbReference type="FunFam" id="2.40.70.10:FF:000008">
    <property type="entry name" value="Cathepsin D"/>
    <property type="match status" value="1"/>
</dbReference>
<dbReference type="InterPro" id="IPR001969">
    <property type="entry name" value="Aspartic_peptidase_AS"/>
</dbReference>
<dbReference type="PROSITE" id="PS51767">
    <property type="entry name" value="PEPTIDASE_A1"/>
    <property type="match status" value="1"/>
</dbReference>
<comment type="caution">
    <text evidence="12">The sequence shown here is derived from an EMBL/GenBank/DDBJ whole genome shotgun (WGS) entry which is preliminary data.</text>
</comment>
<keyword evidence="4 9" id="KW-0378">Hydrolase</keyword>
<name>A0AAD5XQG9_9FUNG</name>
<feature type="active site" evidence="7">
    <location>
        <position position="282"/>
    </location>
</feature>
<evidence type="ECO:0000256" key="1">
    <source>
        <dbReference type="ARBA" id="ARBA00007447"/>
    </source>
</evidence>
<evidence type="ECO:0000256" key="8">
    <source>
        <dbReference type="PIRSR" id="PIRSR601461-2"/>
    </source>
</evidence>
<dbReference type="InterPro" id="IPR001461">
    <property type="entry name" value="Aspartic_peptidase_A1"/>
</dbReference>
<dbReference type="Gene3D" id="2.40.70.10">
    <property type="entry name" value="Acid Proteases"/>
    <property type="match status" value="2"/>
</dbReference>
<feature type="signal peptide" evidence="10">
    <location>
        <begin position="1"/>
        <end position="23"/>
    </location>
</feature>
<keyword evidence="2 9" id="KW-0645">Protease</keyword>
<evidence type="ECO:0000256" key="6">
    <source>
        <dbReference type="ARBA" id="ARBA00023157"/>
    </source>
</evidence>
<dbReference type="InterPro" id="IPR033121">
    <property type="entry name" value="PEPTIDASE_A1"/>
</dbReference>
<dbReference type="PRINTS" id="PR00792">
    <property type="entry name" value="PEPSIN"/>
</dbReference>
<sequence>MKLTASTAALALALSATSASAAAVPPVGAGIPLTRPTSNVTLYDAYPAMLARVAAKFGGTVPAELKPPPSIWAADPLGNDGSWIFYGPVTVGGQVFQMDFDTGSSDIWIPDVSVPELPFQHKYDRKKSKTFKNIGADFSIQYGLGSATGKSASEEITIAGVTVKGQVFGDVTTTKDFYKNGSDGVFGLAFPALLALGGRMWIENAMAQGTVTSTVFGVYLSETGGSELVISGYNPNHFSGEIGWIPVLSPYQFWTVNVVDIRRNGATINPTHIRGAVTAILDTGTTLVVGPNADITKLNTQIGAKLVNGRWTIPCERRNAKDKIDFVLNGFTITLTAKEYVFTDGDNTCISTFSAVDMNGNPQWILGDTILRKYYSIYDMGQVKAGYKGARVGLALAKAYS</sequence>
<feature type="active site" evidence="7">
    <location>
        <position position="101"/>
    </location>
</feature>
<keyword evidence="3 9" id="KW-0064">Aspartyl protease</keyword>
<evidence type="ECO:0000313" key="12">
    <source>
        <dbReference type="EMBL" id="KAJ3184496.1"/>
    </source>
</evidence>
<reference evidence="12" key="1">
    <citation type="submission" date="2020-05" db="EMBL/GenBank/DDBJ databases">
        <title>Phylogenomic resolution of chytrid fungi.</title>
        <authorList>
            <person name="Stajich J.E."/>
            <person name="Amses K."/>
            <person name="Simmons R."/>
            <person name="Seto K."/>
            <person name="Myers J."/>
            <person name="Bonds A."/>
            <person name="Quandt C.A."/>
            <person name="Barry K."/>
            <person name="Liu P."/>
            <person name="Grigoriev I."/>
            <person name="Longcore J.E."/>
            <person name="James T.Y."/>
        </authorList>
    </citation>
    <scope>NUCLEOTIDE SEQUENCE</scope>
    <source>
        <strain evidence="12">JEL0379</strain>
    </source>
</reference>
<keyword evidence="13" id="KW-1185">Reference proteome</keyword>
<evidence type="ECO:0000256" key="4">
    <source>
        <dbReference type="ARBA" id="ARBA00022801"/>
    </source>
</evidence>